<dbReference type="Gene3D" id="3.40.50.2000">
    <property type="entry name" value="Glycogen Phosphorylase B"/>
    <property type="match status" value="2"/>
</dbReference>
<dbReference type="Proteomes" id="UP000472355">
    <property type="component" value="Unassembled WGS sequence"/>
</dbReference>
<evidence type="ECO:0000313" key="2">
    <source>
        <dbReference type="EMBL" id="NFA43043.1"/>
    </source>
</evidence>
<evidence type="ECO:0000259" key="1">
    <source>
        <dbReference type="Pfam" id="PF00534"/>
    </source>
</evidence>
<dbReference type="CDD" id="cd03820">
    <property type="entry name" value="GT4_AmsD-like"/>
    <property type="match status" value="1"/>
</dbReference>
<proteinExistence type="predicted"/>
<dbReference type="EMBL" id="SGKU01000028">
    <property type="protein sequence ID" value="NFA43043.1"/>
    <property type="molecule type" value="Genomic_DNA"/>
</dbReference>
<evidence type="ECO:0000313" key="3">
    <source>
        <dbReference type="Proteomes" id="UP000472355"/>
    </source>
</evidence>
<dbReference type="GO" id="GO:0016757">
    <property type="term" value="F:glycosyltransferase activity"/>
    <property type="evidence" value="ECO:0007669"/>
    <property type="project" value="InterPro"/>
</dbReference>
<dbReference type="InterPro" id="IPR001296">
    <property type="entry name" value="Glyco_trans_1"/>
</dbReference>
<name>A0A6M0SP05_CLOBO</name>
<dbReference type="SUPFAM" id="SSF53756">
    <property type="entry name" value="UDP-Glycosyltransferase/glycogen phosphorylase"/>
    <property type="match status" value="1"/>
</dbReference>
<dbReference type="PANTHER" id="PTHR12526:SF630">
    <property type="entry name" value="GLYCOSYLTRANSFERASE"/>
    <property type="match status" value="1"/>
</dbReference>
<comment type="caution">
    <text evidence="2">The sequence shown here is derived from an EMBL/GenBank/DDBJ whole genome shotgun (WGS) entry which is preliminary data.</text>
</comment>
<keyword evidence="2" id="KW-0808">Transferase</keyword>
<accession>A0A6M0SP05</accession>
<protein>
    <submittedName>
        <fullName evidence="2">Glycosyltransferase family 4 protein</fullName>
    </submittedName>
</protein>
<organism evidence="2 3">
    <name type="scientific">Clostridium botulinum</name>
    <dbReference type="NCBI Taxonomy" id="1491"/>
    <lineage>
        <taxon>Bacteria</taxon>
        <taxon>Bacillati</taxon>
        <taxon>Bacillota</taxon>
        <taxon>Clostridia</taxon>
        <taxon>Eubacteriales</taxon>
        <taxon>Clostridiaceae</taxon>
        <taxon>Clostridium</taxon>
    </lineage>
</organism>
<gene>
    <name evidence="2" type="ORF">EXM65_10750</name>
</gene>
<sequence>MKIYFIVYNIYGMGGTVKTTVNTVNYLVNNGYNVEVISLRRTSKEPLFKIDKKVKVTPLMDVRRGYLYSKNSIFFKKLIKKCLLSIPSLFMDKNEDLYKMFSLFSDIKLVSKLRKIKVGVVVTTIPSLNIISTRVLRKNVIKIGQEHKPYDAHHKELQNRIKCNYDKLDVLTCLTDRDYNYYKNLNKNVFKIENGINLEPQKAKLDNKCIISAGRFSNEKGFDMLLEAFSIVVKKHPDWKLVIFGEGKEKEKLKSIIIDKCIYNNVMLMPKSNKLSEEMLEASMYVLSSRYESFGMVLLEAMTLGIPCVSYDCAGPKEIIKDGEDGILVPEGDIEALAEGINNLIEDKNLRKNLGDKAKKDISRYSLEKIGDKWRYILNNISKNIN</sequence>
<dbReference type="AlphaFoldDB" id="A0A6M0SP05"/>
<dbReference type="PANTHER" id="PTHR12526">
    <property type="entry name" value="GLYCOSYLTRANSFERASE"/>
    <property type="match status" value="1"/>
</dbReference>
<feature type="domain" description="Glycosyl transferase family 1" evidence="1">
    <location>
        <begin position="201"/>
        <end position="360"/>
    </location>
</feature>
<reference evidence="2 3" key="1">
    <citation type="submission" date="2019-02" db="EMBL/GenBank/DDBJ databases">
        <title>Genome sequencing of Clostridium botulinum clinical isolates.</title>
        <authorList>
            <person name="Brunt J."/>
            <person name="Van Vliet A.H.M."/>
            <person name="Stringer S.C."/>
            <person name="Grant K.A."/>
            <person name="Carter A.C."/>
            <person name="Peck M.W."/>
        </authorList>
    </citation>
    <scope>NUCLEOTIDE SEQUENCE [LARGE SCALE GENOMIC DNA]</scope>
    <source>
        <strain evidence="2 3">H113700579</strain>
    </source>
</reference>
<dbReference type="Pfam" id="PF00534">
    <property type="entry name" value="Glycos_transf_1"/>
    <property type="match status" value="1"/>
</dbReference>